<keyword evidence="2" id="KW-1185">Reference proteome</keyword>
<dbReference type="STRING" id="61635.BN85300460"/>
<reference evidence="1 2" key="1">
    <citation type="journal article" date="2013" name="J. Mol. Microbiol. Biotechnol.">
        <title>Analysis of the Complete Genomes of Acholeplasma brassicae , A. palmae and A. laidlawii and Their Comparison to the Obligate Parasites from ' Candidatus Phytoplasma'.</title>
        <authorList>
            <person name="Kube M."/>
            <person name="Siewert C."/>
            <person name="Migdoll A.M."/>
            <person name="Duduk B."/>
            <person name="Holz S."/>
            <person name="Rabus R."/>
            <person name="Seemuller E."/>
            <person name="Mitrovic J."/>
            <person name="Muller I."/>
            <person name="Buttner C."/>
            <person name="Reinhardt R."/>
        </authorList>
    </citation>
    <scope>NUCLEOTIDE SEQUENCE [LARGE SCALE GENOMIC DNA]</scope>
    <source>
        <strain evidence="2">0502</strain>
    </source>
</reference>
<dbReference type="OrthoDB" id="9786621at2"/>
<dbReference type="KEGG" id="abra:BN85300460"/>
<name>U4KLZ1_9MOLU</name>
<dbReference type="Proteomes" id="UP000032737">
    <property type="component" value="Chromosome"/>
</dbReference>
<dbReference type="InterPro" id="IPR034660">
    <property type="entry name" value="DinB/YfiT-like"/>
</dbReference>
<dbReference type="Gene3D" id="1.20.120.450">
    <property type="entry name" value="dinb family like domain"/>
    <property type="match status" value="1"/>
</dbReference>
<dbReference type="EMBL" id="FO681348">
    <property type="protein sequence ID" value="CCV65067.1"/>
    <property type="molecule type" value="Genomic_DNA"/>
</dbReference>
<evidence type="ECO:0008006" key="3">
    <source>
        <dbReference type="Google" id="ProtNLM"/>
    </source>
</evidence>
<dbReference type="PANTHER" id="PTHR40658:SF4">
    <property type="entry name" value="HYPOTHETICAL CYTOSOLIC PROTEIN"/>
    <property type="match status" value="1"/>
</dbReference>
<gene>
    <name evidence="1" type="ORF">BN85300460</name>
</gene>
<evidence type="ECO:0000313" key="2">
    <source>
        <dbReference type="Proteomes" id="UP000032737"/>
    </source>
</evidence>
<dbReference type="HOGENOM" id="CLU_133748_0_0_14"/>
<dbReference type="InterPro" id="IPR012550">
    <property type="entry name" value="DUF1706"/>
</dbReference>
<dbReference type="AlphaFoldDB" id="U4KLZ1"/>
<dbReference type="PANTHER" id="PTHR40658">
    <property type="match status" value="1"/>
</dbReference>
<evidence type="ECO:0000313" key="1">
    <source>
        <dbReference type="EMBL" id="CCV65067.1"/>
    </source>
</evidence>
<dbReference type="Pfam" id="PF08020">
    <property type="entry name" value="DUF1706"/>
    <property type="match status" value="1"/>
</dbReference>
<dbReference type="RefSeq" id="WP_030003941.1">
    <property type="nucleotide sequence ID" value="NC_022549.1"/>
</dbReference>
<proteinExistence type="predicted"/>
<protein>
    <recommendedName>
        <fullName evidence="3">DinB-like domain-containing protein</fullName>
    </recommendedName>
</protein>
<accession>U4KLZ1</accession>
<organism evidence="1 2">
    <name type="scientific">Acholeplasma brassicae</name>
    <dbReference type="NCBI Taxonomy" id="61635"/>
    <lineage>
        <taxon>Bacteria</taxon>
        <taxon>Bacillati</taxon>
        <taxon>Mycoplasmatota</taxon>
        <taxon>Mollicutes</taxon>
        <taxon>Acholeplasmatales</taxon>
        <taxon>Acholeplasmataceae</taxon>
        <taxon>Acholeplasma</taxon>
    </lineage>
</organism>
<sequence>MSRPQTKEALTLLIENNYDDLKGLIESSSLEEQESHFQFFKDDKLKETHYKRDENLKDVLVHLYEWQCLLLSFIKALREDKNTQVSFLPAGYTWKTYPKMNQAIKEKHQKTTLEEAKRYLDDTHEKVLNEIECLTEESLFEKGHFKAINNTTLLLYVTANTSSHYVFAYKKYKKHLKERKAHGIKE</sequence>